<keyword evidence="2" id="KW-1133">Transmembrane helix</keyword>
<reference evidence="4 5" key="1">
    <citation type="journal article" date="2016" name="Genome Biol. Evol.">
        <title>Comparative Genomics of Campylobacter fetus from Reptiles and Mammals Reveals Divergent Evolution in Host-Associated Lineages.</title>
        <authorList>
            <person name="Gilbert M.J."/>
            <person name="Miller W.G."/>
            <person name="Yee E."/>
            <person name="Zomer A.L."/>
            <person name="van der Graaf-van Bloois L."/>
            <person name="Fitzgerald C."/>
            <person name="Forbes K.J."/>
            <person name="Meric G."/>
            <person name="Sheppard S.K."/>
            <person name="Wagenaar J.A."/>
            <person name="Duim B."/>
        </authorList>
    </citation>
    <scope>NUCLEOTIDE SEQUENCE [LARGE SCALE GENOMIC DNA]</scope>
    <source>
        <strain evidence="4 5">12S02225-3</strain>
    </source>
</reference>
<dbReference type="NCBIfam" id="TIGR01760">
    <property type="entry name" value="tape_meas_TP901"/>
    <property type="match status" value="1"/>
</dbReference>
<keyword evidence="2" id="KW-0472">Membrane</keyword>
<feature type="transmembrane region" description="Helical" evidence="2">
    <location>
        <begin position="445"/>
        <end position="473"/>
    </location>
</feature>
<keyword evidence="1" id="KW-1188">Viral release from host cell</keyword>
<proteinExistence type="predicted"/>
<dbReference type="EMBL" id="LFLK01000008">
    <property type="protein sequence ID" value="OCR90206.1"/>
    <property type="molecule type" value="Genomic_DNA"/>
</dbReference>
<evidence type="ECO:0000259" key="3">
    <source>
        <dbReference type="Pfam" id="PF10145"/>
    </source>
</evidence>
<organism evidence="4 5">
    <name type="scientific">Campylobacter fetus subsp. testudinum</name>
    <dbReference type="NCBI Taxonomy" id="1507806"/>
    <lineage>
        <taxon>Bacteria</taxon>
        <taxon>Pseudomonadati</taxon>
        <taxon>Campylobacterota</taxon>
        <taxon>Epsilonproteobacteria</taxon>
        <taxon>Campylobacterales</taxon>
        <taxon>Campylobacteraceae</taxon>
        <taxon>Campylobacter</taxon>
    </lineage>
</organism>
<feature type="transmembrane region" description="Helical" evidence="2">
    <location>
        <begin position="637"/>
        <end position="662"/>
    </location>
</feature>
<sequence length="766" mass="83665">MANTTLTFGVDLKDLNIAFDKINKTATSLSDVLDKNIKTATTAIKNANKELSSSLNLSDMVKTKTQINEISSKLKQMTKAKLKLDIEDAKKTLWGLKEQAISIFGAFKIFQNPVKIAIDFEKSMVNIKKLVDFDSDKEFKSFSNDIIKLTRQVPKTMTELSSITAEGAKLGIKKDELIDYTKLVAKMSNAFEMSAEETGKNIATLKNVFKIDSIKGVEELGDMINTVSDSFNTSVPQVIDLLTGVGSAGKMINLGTKEVANLGAAMTSLGLQSGEAGTTMTKVFSVLSGSGNASAEAKKAFNKLGIDIDDMKKAFEKDGQGTLIRFFDQLKGFDRFKKAEIIKALFGQEHIKNVSTLVEGMDEWKNIIKLTSNEANYLNSIQKEDERQKESLSYKLQILKQNFQELGQKVGELFLPILKTVTETISSLVNFMSQLVSTFPNLIKYLGIVAASLVGIRAITLSYSALVASSTLILGGYKNLLSLFPIECLKYRLGIVGCSGANVGFGLTLATLRLQTSLFFAVLKRGIFSLTAALFTNPFGLIAVGIGVALFLVWKFRDGFKALFSGFVSGFSTIKGAFLLAFSPFEPVLTMVKNIFGGFSVVLSPVIGWFKELFSQSELSKESLSGWQSVGEVIGKVFASIFGVIATLITAIIGVISLILGIPASFEEAINKVKAIWNSIKEIWAKIWGDDVNATATTNTNITQSTAGSLEPVIAKEKAIMQNTKQNQINDYKTLNINMNNSNATPEQVAKAVQNNSYKFEDIAWR</sequence>
<evidence type="ECO:0000256" key="2">
    <source>
        <dbReference type="SAM" id="Phobius"/>
    </source>
</evidence>
<name>A0AAX0HA87_CAMFE</name>
<evidence type="ECO:0000256" key="1">
    <source>
        <dbReference type="ARBA" id="ARBA00022612"/>
    </source>
</evidence>
<evidence type="ECO:0000313" key="5">
    <source>
        <dbReference type="Proteomes" id="UP000093100"/>
    </source>
</evidence>
<comment type="caution">
    <text evidence="4">The sequence shown here is derived from an EMBL/GenBank/DDBJ whole genome shotgun (WGS) entry which is preliminary data.</text>
</comment>
<dbReference type="InterPro" id="IPR010090">
    <property type="entry name" value="Phage_tape_meas"/>
</dbReference>
<dbReference type="RefSeq" id="WP_065841110.1">
    <property type="nucleotide sequence ID" value="NZ_JAAOXI010000035.1"/>
</dbReference>
<dbReference type="PANTHER" id="PTHR37813:SF1">
    <property type="entry name" value="FELS-2 PROPHAGE PROTEIN"/>
    <property type="match status" value="1"/>
</dbReference>
<dbReference type="Pfam" id="PF10145">
    <property type="entry name" value="PhageMin_Tail"/>
    <property type="match status" value="1"/>
</dbReference>
<dbReference type="Proteomes" id="UP000093100">
    <property type="component" value="Unassembled WGS sequence"/>
</dbReference>
<gene>
    <name evidence="4" type="ORF">CFT12S02225_07500</name>
</gene>
<feature type="transmembrane region" description="Helical" evidence="2">
    <location>
        <begin position="493"/>
        <end position="514"/>
    </location>
</feature>
<accession>A0AAX0HA87</accession>
<feature type="transmembrane region" description="Helical" evidence="2">
    <location>
        <begin position="560"/>
        <end position="582"/>
    </location>
</feature>
<dbReference type="AlphaFoldDB" id="A0AAX0HA87"/>
<keyword evidence="2" id="KW-0812">Transmembrane</keyword>
<protein>
    <recommendedName>
        <fullName evidence="3">Phage tail tape measure protein domain-containing protein</fullName>
    </recommendedName>
</protein>
<dbReference type="PANTHER" id="PTHR37813">
    <property type="entry name" value="FELS-2 PROPHAGE PROTEIN"/>
    <property type="match status" value="1"/>
</dbReference>
<feature type="transmembrane region" description="Helical" evidence="2">
    <location>
        <begin position="526"/>
        <end position="554"/>
    </location>
</feature>
<feature type="domain" description="Phage tail tape measure protein" evidence="3">
    <location>
        <begin position="144"/>
        <end position="347"/>
    </location>
</feature>
<evidence type="ECO:0000313" key="4">
    <source>
        <dbReference type="EMBL" id="OCR90206.1"/>
    </source>
</evidence>